<reference evidence="1 2" key="1">
    <citation type="submission" date="2016-11" db="EMBL/GenBank/DDBJ databases">
        <title>Complete genome sequencing of Virgibacillus halodenitrificans PDB-F2.</title>
        <authorList>
            <person name="Sun Z."/>
            <person name="Zhou Y."/>
            <person name="Li H."/>
        </authorList>
    </citation>
    <scope>NUCLEOTIDE SEQUENCE [LARGE SCALE GENOMIC DNA]</scope>
    <source>
        <strain evidence="1 2">PDB-F2</strain>
    </source>
</reference>
<dbReference type="PROSITE" id="PS01228">
    <property type="entry name" value="COF_1"/>
    <property type="match status" value="1"/>
</dbReference>
<sequence length="247" mass="27651">MEQMKKEIKLVALDMDGTLLTNEHEVSDYTKKVIEKALEKGVHVVLSTGRWLQSCYPYAVTLKLPSYLITSNGGEIYTVEKEIIEQHLLDADTMEKMWTLGKEIGLSMWIVSTEGVFRETPPRSFQDYKWLKFGCDSYDKEKLDKMVKELSYIEGLELTNSLPTNLEANPKGVSKASALETVCKKLDFTMQEVMAVGDSLNDMKMIQAAGIGVAMGNAQEAIKKAADYVTDTNNNDGVAKAIERFVL</sequence>
<dbReference type="InterPro" id="IPR023214">
    <property type="entry name" value="HAD_sf"/>
</dbReference>
<dbReference type="SFLD" id="SFLDG01140">
    <property type="entry name" value="C2.B:_Phosphomannomutase_and_P"/>
    <property type="match status" value="1"/>
</dbReference>
<dbReference type="PRINTS" id="PR00119">
    <property type="entry name" value="CATATPASE"/>
</dbReference>
<protein>
    <submittedName>
        <fullName evidence="1">Phosphoglycolate phosphatase, TA0175-type</fullName>
    </submittedName>
</protein>
<dbReference type="GO" id="GO:0005829">
    <property type="term" value="C:cytosol"/>
    <property type="evidence" value="ECO:0007669"/>
    <property type="project" value="TreeGrafter"/>
</dbReference>
<dbReference type="EMBL" id="CP017962">
    <property type="protein sequence ID" value="APC49168.1"/>
    <property type="molecule type" value="Genomic_DNA"/>
</dbReference>
<dbReference type="GO" id="GO:0000287">
    <property type="term" value="F:magnesium ion binding"/>
    <property type="evidence" value="ECO:0007669"/>
    <property type="project" value="TreeGrafter"/>
</dbReference>
<dbReference type="GO" id="GO:0016791">
    <property type="term" value="F:phosphatase activity"/>
    <property type="evidence" value="ECO:0007669"/>
    <property type="project" value="TreeGrafter"/>
</dbReference>
<dbReference type="Gene3D" id="3.30.1240.10">
    <property type="match status" value="1"/>
</dbReference>
<gene>
    <name evidence="1" type="ORF">BME96_13595</name>
</gene>
<dbReference type="CDD" id="cd07516">
    <property type="entry name" value="HAD_Pase"/>
    <property type="match status" value="1"/>
</dbReference>
<proteinExistence type="predicted"/>
<name>A0AAC9J0Z5_VIRHA</name>
<dbReference type="PANTHER" id="PTHR10000">
    <property type="entry name" value="PHOSPHOSERINE PHOSPHATASE"/>
    <property type="match status" value="1"/>
</dbReference>
<organism evidence="1 2">
    <name type="scientific">Virgibacillus halodenitrificans</name>
    <name type="common">Bacillus halodenitrificans</name>
    <dbReference type="NCBI Taxonomy" id="1482"/>
    <lineage>
        <taxon>Bacteria</taxon>
        <taxon>Bacillati</taxon>
        <taxon>Bacillota</taxon>
        <taxon>Bacilli</taxon>
        <taxon>Bacillales</taxon>
        <taxon>Bacillaceae</taxon>
        <taxon>Virgibacillus</taxon>
    </lineage>
</organism>
<dbReference type="SFLD" id="SFLDG01144">
    <property type="entry name" value="C2.B.4:_PGP_Like"/>
    <property type="match status" value="1"/>
</dbReference>
<dbReference type="SFLD" id="SFLDS00003">
    <property type="entry name" value="Haloacid_Dehalogenase"/>
    <property type="match status" value="1"/>
</dbReference>
<dbReference type="KEGG" id="vhl:BME96_13595"/>
<dbReference type="InterPro" id="IPR006379">
    <property type="entry name" value="HAD-SF_hydro_IIB"/>
</dbReference>
<dbReference type="Gene3D" id="3.40.50.1000">
    <property type="entry name" value="HAD superfamily/HAD-like"/>
    <property type="match status" value="1"/>
</dbReference>
<evidence type="ECO:0000313" key="2">
    <source>
        <dbReference type="Proteomes" id="UP000182945"/>
    </source>
</evidence>
<dbReference type="SUPFAM" id="SSF56784">
    <property type="entry name" value="HAD-like"/>
    <property type="match status" value="1"/>
</dbReference>
<accession>A0AAC9J0Z5</accession>
<dbReference type="InterPro" id="IPR036412">
    <property type="entry name" value="HAD-like_sf"/>
</dbReference>
<dbReference type="RefSeq" id="WP_019377785.1">
    <property type="nucleotide sequence ID" value="NZ_CP017962.1"/>
</dbReference>
<dbReference type="GeneID" id="71515441"/>
<evidence type="ECO:0000313" key="1">
    <source>
        <dbReference type="EMBL" id="APC49168.1"/>
    </source>
</evidence>
<dbReference type="AlphaFoldDB" id="A0AAC9J0Z5"/>
<dbReference type="Pfam" id="PF08282">
    <property type="entry name" value="Hydrolase_3"/>
    <property type="match status" value="2"/>
</dbReference>
<dbReference type="PROSITE" id="PS01229">
    <property type="entry name" value="COF_2"/>
    <property type="match status" value="1"/>
</dbReference>
<dbReference type="PANTHER" id="PTHR10000:SF55">
    <property type="entry name" value="5-AMINO-6-(5-PHOSPHO-D-RIBITYLAMINO)URACIL PHOSPHATASE YCSE"/>
    <property type="match status" value="1"/>
</dbReference>
<dbReference type="NCBIfam" id="TIGR01484">
    <property type="entry name" value="HAD-SF-IIB"/>
    <property type="match status" value="1"/>
</dbReference>
<dbReference type="Proteomes" id="UP000182945">
    <property type="component" value="Chromosome"/>
</dbReference>